<dbReference type="Proteomes" id="UP000198870">
    <property type="component" value="Unassembled WGS sequence"/>
</dbReference>
<dbReference type="STRING" id="419481.SAMN05216233_11951"/>
<evidence type="ECO:0000313" key="2">
    <source>
        <dbReference type="EMBL" id="SCY74121.1"/>
    </source>
</evidence>
<keyword evidence="3" id="KW-1185">Reference proteome</keyword>
<organism evidence="2 3">
    <name type="scientific">Desulfoluna spongiiphila</name>
    <dbReference type="NCBI Taxonomy" id="419481"/>
    <lineage>
        <taxon>Bacteria</taxon>
        <taxon>Pseudomonadati</taxon>
        <taxon>Thermodesulfobacteriota</taxon>
        <taxon>Desulfobacteria</taxon>
        <taxon>Desulfobacterales</taxon>
        <taxon>Desulfolunaceae</taxon>
        <taxon>Desulfoluna</taxon>
    </lineage>
</organism>
<keyword evidence="1" id="KW-0732">Signal</keyword>
<gene>
    <name evidence="2" type="ORF">SAMN05216233_11951</name>
</gene>
<accession>A0A1G5IEC9</accession>
<evidence type="ECO:0008006" key="4">
    <source>
        <dbReference type="Google" id="ProtNLM"/>
    </source>
</evidence>
<sequence>MVSKMYAKMVFLVAAVLLLASSGWAEPYRAMNMGARPLGMGGAFTAVADDQNAIDYNPAGLSRARNFGMGILNPLVEASEDSYDLYNDFDDIDENDTAEVTELLRKYVGENHHVKLAADLYAGFRMGNAGVMVAGVARGYADMAIRNPTYPELHLTSDIDYGGQVGIGYELAMIPGLSIGVGVKALSRKSIDEVYTAVDIADDDFEDTLEDDQKDGNDASFDLGMIWSGEIEGLTRVSLGLAGINIKEMDFGDARDQETQYNAGVAFTQSFFGCTLTEAFDYHDITDNLAEDDSTEKKLHMGAELKFPMLLAIRGGLSQGYYTAGATVDFKVLRFDVATYGEEMGAYAGQKEDRRYVAQVSMGWSW</sequence>
<feature type="signal peptide" evidence="1">
    <location>
        <begin position="1"/>
        <end position="25"/>
    </location>
</feature>
<dbReference type="EMBL" id="FMUX01000019">
    <property type="protein sequence ID" value="SCY74121.1"/>
    <property type="molecule type" value="Genomic_DNA"/>
</dbReference>
<proteinExistence type="predicted"/>
<evidence type="ECO:0000256" key="1">
    <source>
        <dbReference type="SAM" id="SignalP"/>
    </source>
</evidence>
<protein>
    <recommendedName>
        <fullName evidence="4">Plasmid transfer operon, TraF, protein</fullName>
    </recommendedName>
</protein>
<evidence type="ECO:0000313" key="3">
    <source>
        <dbReference type="Proteomes" id="UP000198870"/>
    </source>
</evidence>
<reference evidence="2 3" key="1">
    <citation type="submission" date="2016-10" db="EMBL/GenBank/DDBJ databases">
        <authorList>
            <person name="de Groot N.N."/>
        </authorList>
    </citation>
    <scope>NUCLEOTIDE SEQUENCE [LARGE SCALE GENOMIC DNA]</scope>
    <source>
        <strain evidence="2 3">AA1</strain>
    </source>
</reference>
<name>A0A1G5IEC9_9BACT</name>
<dbReference type="Gene3D" id="2.40.160.60">
    <property type="entry name" value="Outer membrane protein transport protein (OMPP1/FadL/TodX)"/>
    <property type="match status" value="1"/>
</dbReference>
<dbReference type="AlphaFoldDB" id="A0A1G5IEC9"/>
<feature type="chain" id="PRO_5011717831" description="Plasmid transfer operon, TraF, protein" evidence="1">
    <location>
        <begin position="26"/>
        <end position="366"/>
    </location>
</feature>